<reference evidence="2 3" key="1">
    <citation type="submission" date="2022-04" db="EMBL/GenBank/DDBJ databases">
        <title>Identification of a novel bacterium isolated from mangrove sediments.</title>
        <authorList>
            <person name="Pan X."/>
        </authorList>
    </citation>
    <scope>NUCLEOTIDE SEQUENCE [LARGE SCALE GENOMIC DNA]</scope>
    <source>
        <strain evidence="2 3">B2638</strain>
    </source>
</reference>
<dbReference type="PROSITE" id="PS51192">
    <property type="entry name" value="HELICASE_ATP_BIND_1"/>
    <property type="match status" value="1"/>
</dbReference>
<keyword evidence="2" id="KW-0378">Hydrolase</keyword>
<dbReference type="SMART" id="SM00487">
    <property type="entry name" value="DEXDc"/>
    <property type="match status" value="1"/>
</dbReference>
<dbReference type="EMBL" id="JALHLG010000005">
    <property type="protein sequence ID" value="MCJ2186467.1"/>
    <property type="molecule type" value="Genomic_DNA"/>
</dbReference>
<dbReference type="PANTHER" id="PTHR47396">
    <property type="entry name" value="TYPE I RESTRICTION ENZYME ECOKI R PROTEIN"/>
    <property type="match status" value="1"/>
</dbReference>
<dbReference type="PANTHER" id="PTHR47396:SF1">
    <property type="entry name" value="ATP-DEPENDENT HELICASE IRC3-RELATED"/>
    <property type="match status" value="1"/>
</dbReference>
<dbReference type="InterPro" id="IPR006935">
    <property type="entry name" value="Helicase/UvrB_N"/>
</dbReference>
<dbReference type="GO" id="GO:0004386">
    <property type="term" value="F:helicase activity"/>
    <property type="evidence" value="ECO:0007669"/>
    <property type="project" value="UniProtKB-KW"/>
</dbReference>
<evidence type="ECO:0000313" key="2">
    <source>
        <dbReference type="EMBL" id="MCJ2186467.1"/>
    </source>
</evidence>
<dbReference type="Pfam" id="PF04851">
    <property type="entry name" value="ResIII"/>
    <property type="match status" value="1"/>
</dbReference>
<sequence>MELKTYQKAALGTLRDYLAEARVTGPVEAYRTVTSQPEIQQRLGAYLTPYRPLKELTDAPYVCLRLPTGGGKTILAAHSIDAAREAWIEKDYPLVLWLVPTTTIRKQTVEALKNPRHPYRKVLDNAFGGKVRVVDIGDFAQLTPHDLTANCCVIVGTIQTLRVSNTEGRKVYAHNEALEPHFAAIPKKAPGLEKIEDDKKGAGTIRYSFANLLHLHRPLMIVDEAHQAVTGLSQEMQRRVNPTAIIEFTATPRLQSNLLHSVTAQELKNEDMIKLPVMLAEHPTWQQAVDGAILKRQELQDIAETDARYIRPIVLFQAQNKNQTANVDTLKQYLLDEGITENRIAIATGDQRELDDVNLFDPACEVDFVITVEALKEGWDCSFAYVFCSLANIENATDAEQLLGRVLRMPYAKARKDPRLNKAYAHLASPSFSAAAMALRDKMVAMGFDETEATQNIQPQQGDLDTGLFGPQARPKPSITVNVDLSEEDEALLRDVAPEKVQVSTTDQGKVIRVVGFLTPDEKAKVRAAIPGAVANKVKEALDTYEAENAARMSPAAKGLTFTVPALMVHVQGELELAETDLLMEHCNWSLLSHSAQLDGSAFDVKQTANTFEIDLDGRKVTVSSRDPETQISFDVDVEGWTETGLVLFLAKQVREADLSPTELIEWLTKAVSHLTGARDLPLPGLMQCKYVLARKLKERVAEIRKKERGDLYQASLFGSEAQPEISFENGFTFKDGMFGGVKLYHGGYEFQKHFFGPDHIPAFDGKPGGDEEQCAKELDNLPADILKHWVRNVSQHQDALWLPLAENRFYPDFVAELTDGRLLLIEYKGGHIVTSDDTKNKVAVGRLWEQTMNGKGLFLLVEKLVDGKPPREQILAKIKGS</sequence>
<name>A0ABT0BN38_9SPHN</name>
<dbReference type="Proteomes" id="UP001202281">
    <property type="component" value="Unassembled WGS sequence"/>
</dbReference>
<dbReference type="RefSeq" id="WP_243918872.1">
    <property type="nucleotide sequence ID" value="NZ_JALHLG010000005.1"/>
</dbReference>
<keyword evidence="2" id="KW-0547">Nucleotide-binding</keyword>
<dbReference type="Gene3D" id="3.40.50.300">
    <property type="entry name" value="P-loop containing nucleotide triphosphate hydrolases"/>
    <property type="match status" value="2"/>
</dbReference>
<keyword evidence="2" id="KW-0067">ATP-binding</keyword>
<dbReference type="InterPro" id="IPR014001">
    <property type="entry name" value="Helicase_ATP-bd"/>
</dbReference>
<protein>
    <submittedName>
        <fullName evidence="2">DEAD/DEAH box helicase family protein</fullName>
    </submittedName>
</protein>
<feature type="domain" description="Helicase ATP-binding" evidence="1">
    <location>
        <begin position="53"/>
        <end position="270"/>
    </location>
</feature>
<keyword evidence="3" id="KW-1185">Reference proteome</keyword>
<evidence type="ECO:0000313" key="3">
    <source>
        <dbReference type="Proteomes" id="UP001202281"/>
    </source>
</evidence>
<gene>
    <name evidence="2" type="ORF">MTR66_06525</name>
</gene>
<dbReference type="InterPro" id="IPR050742">
    <property type="entry name" value="Helicase_Restrict-Modif_Enz"/>
</dbReference>
<comment type="caution">
    <text evidence="2">The sequence shown here is derived from an EMBL/GenBank/DDBJ whole genome shotgun (WGS) entry which is preliminary data.</text>
</comment>
<dbReference type="SUPFAM" id="SSF52540">
    <property type="entry name" value="P-loop containing nucleoside triphosphate hydrolases"/>
    <property type="match status" value="2"/>
</dbReference>
<dbReference type="InterPro" id="IPR027417">
    <property type="entry name" value="P-loop_NTPase"/>
</dbReference>
<evidence type="ECO:0000259" key="1">
    <source>
        <dbReference type="PROSITE" id="PS51192"/>
    </source>
</evidence>
<keyword evidence="2" id="KW-0347">Helicase</keyword>
<organism evidence="2 3">
    <name type="scientific">Novosphingobium beihaiensis</name>
    <dbReference type="NCBI Taxonomy" id="2930389"/>
    <lineage>
        <taxon>Bacteria</taxon>
        <taxon>Pseudomonadati</taxon>
        <taxon>Pseudomonadota</taxon>
        <taxon>Alphaproteobacteria</taxon>
        <taxon>Sphingomonadales</taxon>
        <taxon>Sphingomonadaceae</taxon>
        <taxon>Novosphingobium</taxon>
    </lineage>
</organism>
<accession>A0ABT0BN38</accession>
<proteinExistence type="predicted"/>